<dbReference type="PANTHER" id="PTHR10127">
    <property type="entry name" value="DISCOIDIN, CUB, EGF, LAMININ , AND ZINC METALLOPROTEASE DOMAIN CONTAINING"/>
    <property type="match status" value="1"/>
</dbReference>
<dbReference type="PRINTS" id="PR00480">
    <property type="entry name" value="ASTACIN"/>
</dbReference>
<feature type="binding site" evidence="6">
    <location>
        <position position="169"/>
    </location>
    <ligand>
        <name>Zn(2+)</name>
        <dbReference type="ChEBI" id="CHEBI:29105"/>
        <note>catalytic</note>
    </ligand>
</feature>
<feature type="domain" description="Peptidase M12A" evidence="8">
    <location>
        <begin position="62"/>
        <end position="267"/>
    </location>
</feature>
<comment type="cofactor">
    <cofactor evidence="6 7">
        <name>Zn(2+)</name>
        <dbReference type="ChEBI" id="CHEBI:29105"/>
    </cofactor>
    <text evidence="6 7">Binds 1 zinc ion per subunit.</text>
</comment>
<dbReference type="GO" id="GO:0004222">
    <property type="term" value="F:metalloendopeptidase activity"/>
    <property type="evidence" value="ECO:0007669"/>
    <property type="project" value="UniProtKB-UniRule"/>
</dbReference>
<evidence type="ECO:0000259" key="8">
    <source>
        <dbReference type="PROSITE" id="PS51864"/>
    </source>
</evidence>
<keyword evidence="1 6" id="KW-0645">Protease</keyword>
<dbReference type="SUPFAM" id="SSF55486">
    <property type="entry name" value="Metalloproteases ('zincins'), catalytic domain"/>
    <property type="match status" value="1"/>
</dbReference>
<dbReference type="EMBL" id="JBJQND010000013">
    <property type="protein sequence ID" value="KAL3856287.1"/>
    <property type="molecule type" value="Genomic_DNA"/>
</dbReference>
<dbReference type="AlphaFoldDB" id="A0ABD3V411"/>
<dbReference type="GO" id="GO:0006508">
    <property type="term" value="P:proteolysis"/>
    <property type="evidence" value="ECO:0007669"/>
    <property type="project" value="UniProtKB-KW"/>
</dbReference>
<feature type="binding site" evidence="6">
    <location>
        <position position="163"/>
    </location>
    <ligand>
        <name>Zn(2+)</name>
        <dbReference type="ChEBI" id="CHEBI:29105"/>
        <note>catalytic</note>
    </ligand>
</feature>
<dbReference type="InterPro" id="IPR006026">
    <property type="entry name" value="Peptidase_Metallo"/>
</dbReference>
<keyword evidence="4 6" id="KW-0862">Zinc</keyword>
<dbReference type="GO" id="GO:0008270">
    <property type="term" value="F:zinc ion binding"/>
    <property type="evidence" value="ECO:0007669"/>
    <property type="project" value="UniProtKB-UniRule"/>
</dbReference>
<comment type="caution">
    <text evidence="9">The sequence shown here is derived from an EMBL/GenBank/DDBJ whole genome shotgun (WGS) entry which is preliminary data.</text>
</comment>
<dbReference type="PROSITE" id="PS51864">
    <property type="entry name" value="ASTACIN"/>
    <property type="match status" value="1"/>
</dbReference>
<sequence>MEIENEYIELEKAVSRQNGTYSNDKFHVSEKLRKFLIKTGSPLVNYTDNAETNKENKFRMKRTVADFIGRSWTKGIIPYIFSKDLNYSWKSAAIRYMNEWEAVTAYRFVPYTPTVHAQYGLGHNSTLIFVQKSGCWSNLGKSSENTQEISACGGAAAAHEIGHTLGLIHEQNNINRDSYIRINWGNIKGGAGNQFKIASPVNSLSFDYDYNSIMHYGLGDYSSNGLPVMTVLDNKLSYLVSEKYNTDYFYAAYEAQLTLKLNETICKDFTITCHNAGYLSYVDGKCQCRCPFALNPADGCQTLESKNEDLFWPMDSFAFLKPIQGCPKGFTSGSVKRFKDHKGLASTVTSNFHAAGEYTNLTFVREEFCVKDKTLEGSQSEKTKWRPGSYCILRKNGKCPEGFEDGSVNFDDHDELGTTTTLGDLPDGTYVNGTRLEFCCRNDGVHTRPLELPASVPFTLYVGSSGLCQAVKGDYTQ</sequence>
<accession>A0ABD3V411</accession>
<evidence type="ECO:0000256" key="7">
    <source>
        <dbReference type="RuleBase" id="RU361183"/>
    </source>
</evidence>
<organism evidence="9 10">
    <name type="scientific">Sinanodonta woodiana</name>
    <name type="common">Chinese pond mussel</name>
    <name type="synonym">Anodonta woodiana</name>
    <dbReference type="NCBI Taxonomy" id="1069815"/>
    <lineage>
        <taxon>Eukaryota</taxon>
        <taxon>Metazoa</taxon>
        <taxon>Spiralia</taxon>
        <taxon>Lophotrochozoa</taxon>
        <taxon>Mollusca</taxon>
        <taxon>Bivalvia</taxon>
        <taxon>Autobranchia</taxon>
        <taxon>Heteroconchia</taxon>
        <taxon>Palaeoheterodonta</taxon>
        <taxon>Unionida</taxon>
        <taxon>Unionoidea</taxon>
        <taxon>Unionidae</taxon>
        <taxon>Unioninae</taxon>
        <taxon>Sinanodonta</taxon>
    </lineage>
</organism>
<reference evidence="9 10" key="1">
    <citation type="submission" date="2024-11" db="EMBL/GenBank/DDBJ databases">
        <title>Chromosome-level genome assembly of the freshwater bivalve Anodonta woodiana.</title>
        <authorList>
            <person name="Chen X."/>
        </authorList>
    </citation>
    <scope>NUCLEOTIDE SEQUENCE [LARGE SCALE GENOMIC DNA]</scope>
    <source>
        <strain evidence="9">MN2024</strain>
        <tissue evidence="9">Gills</tissue>
    </source>
</reference>
<keyword evidence="3 6" id="KW-0378">Hydrolase</keyword>
<keyword evidence="5 6" id="KW-0482">Metalloprotease</keyword>
<dbReference type="Pfam" id="PF16977">
    <property type="entry name" value="ApeC"/>
    <property type="match status" value="1"/>
</dbReference>
<protein>
    <recommendedName>
        <fullName evidence="7">Metalloendopeptidase</fullName>
        <ecNumber evidence="7">3.4.24.-</ecNumber>
    </recommendedName>
</protein>
<dbReference type="Gene3D" id="3.40.390.10">
    <property type="entry name" value="Collagenase (Catalytic Domain)"/>
    <property type="match status" value="1"/>
</dbReference>
<feature type="binding site" evidence="6">
    <location>
        <position position="159"/>
    </location>
    <ligand>
        <name>Zn(2+)</name>
        <dbReference type="ChEBI" id="CHEBI:29105"/>
        <note>catalytic</note>
    </ligand>
</feature>
<evidence type="ECO:0000256" key="1">
    <source>
        <dbReference type="ARBA" id="ARBA00022670"/>
    </source>
</evidence>
<keyword evidence="10" id="KW-1185">Reference proteome</keyword>
<evidence type="ECO:0000256" key="3">
    <source>
        <dbReference type="ARBA" id="ARBA00022801"/>
    </source>
</evidence>
<dbReference type="EC" id="3.4.24.-" evidence="7"/>
<dbReference type="InterPro" id="IPR031569">
    <property type="entry name" value="ApeC"/>
</dbReference>
<dbReference type="SMART" id="SM00235">
    <property type="entry name" value="ZnMc"/>
    <property type="match status" value="1"/>
</dbReference>
<evidence type="ECO:0000256" key="2">
    <source>
        <dbReference type="ARBA" id="ARBA00022723"/>
    </source>
</evidence>
<keyword evidence="2 6" id="KW-0479">Metal-binding</keyword>
<gene>
    <name evidence="9" type="ORF">ACJMK2_011061</name>
</gene>
<comment type="caution">
    <text evidence="6">Lacks conserved residue(s) required for the propagation of feature annotation.</text>
</comment>
<name>A0ABD3V411_SINWO</name>
<evidence type="ECO:0000313" key="9">
    <source>
        <dbReference type="EMBL" id="KAL3856287.1"/>
    </source>
</evidence>
<evidence type="ECO:0000256" key="4">
    <source>
        <dbReference type="ARBA" id="ARBA00022833"/>
    </source>
</evidence>
<feature type="active site" evidence="6">
    <location>
        <position position="160"/>
    </location>
</feature>
<proteinExistence type="predicted"/>
<dbReference type="InterPro" id="IPR001506">
    <property type="entry name" value="Peptidase_M12A"/>
</dbReference>
<dbReference type="Proteomes" id="UP001634394">
    <property type="component" value="Unassembled WGS sequence"/>
</dbReference>
<evidence type="ECO:0000256" key="5">
    <source>
        <dbReference type="ARBA" id="ARBA00023049"/>
    </source>
</evidence>
<dbReference type="Pfam" id="PF01400">
    <property type="entry name" value="Astacin"/>
    <property type="match status" value="1"/>
</dbReference>
<dbReference type="PANTHER" id="PTHR10127:SF780">
    <property type="entry name" value="METALLOENDOPEPTIDASE"/>
    <property type="match status" value="1"/>
</dbReference>
<dbReference type="InterPro" id="IPR024079">
    <property type="entry name" value="MetalloPept_cat_dom_sf"/>
</dbReference>
<evidence type="ECO:0000256" key="6">
    <source>
        <dbReference type="PROSITE-ProRule" id="PRU01211"/>
    </source>
</evidence>
<evidence type="ECO:0000313" key="10">
    <source>
        <dbReference type="Proteomes" id="UP001634394"/>
    </source>
</evidence>